<keyword evidence="3" id="KW-1185">Reference proteome</keyword>
<proteinExistence type="predicted"/>
<dbReference type="RefSeq" id="XP_006822407.1">
    <property type="nucleotide sequence ID" value="XM_006822344.1"/>
</dbReference>
<feature type="non-terminal residue" evidence="4">
    <location>
        <position position="1"/>
    </location>
</feature>
<sequence>QNQIRVIEEFKVSKKSKCGIITFVSKFEEFADQAETIFKGSERRADLDKAYSKLIKAVNDTIERVAIEHQKTPRDVVMFENFHHMFATLSRLKITHLENEKREAKQKYQDHLQAYVTAFLGKPLEKLSNFFEGIEARVAQGVKEEEVGYQLAFSKQELRKVIKEYTAKEVKKGIDSLYKKVEKNLCEEENLLQVVWHSMQDEFICQYKYFESMIARCYPGANIVLEFTINDVLQFFSDIAQSHY</sequence>
<keyword evidence="1" id="KW-0175">Coiled coil</keyword>
<reference evidence="4" key="1">
    <citation type="submission" date="2025-08" db="UniProtKB">
        <authorList>
            <consortium name="RefSeq"/>
        </authorList>
    </citation>
    <scope>IDENTIFICATION</scope>
    <source>
        <tissue evidence="4">Testes</tissue>
    </source>
</reference>
<gene>
    <name evidence="4" type="primary">LOC102807982</name>
</gene>
<dbReference type="Pfam" id="PF20654">
    <property type="entry name" value="Sec3_C-term"/>
    <property type="match status" value="1"/>
</dbReference>
<name>A0ABM0MQW6_SACKO</name>
<organism evidence="3 4">
    <name type="scientific">Saccoglossus kowalevskii</name>
    <name type="common">Acorn worm</name>
    <dbReference type="NCBI Taxonomy" id="10224"/>
    <lineage>
        <taxon>Eukaryota</taxon>
        <taxon>Metazoa</taxon>
        <taxon>Hemichordata</taxon>
        <taxon>Enteropneusta</taxon>
        <taxon>Harrimaniidae</taxon>
        <taxon>Saccoglossus</taxon>
    </lineage>
</organism>
<evidence type="ECO:0000256" key="1">
    <source>
        <dbReference type="SAM" id="Coils"/>
    </source>
</evidence>
<evidence type="ECO:0000313" key="3">
    <source>
        <dbReference type="Proteomes" id="UP000694865"/>
    </source>
</evidence>
<dbReference type="InterPro" id="IPR048628">
    <property type="entry name" value="Sec3_C"/>
</dbReference>
<evidence type="ECO:0000259" key="2">
    <source>
        <dbReference type="Pfam" id="PF20654"/>
    </source>
</evidence>
<dbReference type="GeneID" id="102807982"/>
<feature type="coiled-coil region" evidence="1">
    <location>
        <begin position="87"/>
        <end position="114"/>
    </location>
</feature>
<accession>A0ABM0MQW6</accession>
<protein>
    <submittedName>
        <fullName evidence="4">Exocyst complex component 1-like</fullName>
    </submittedName>
</protein>
<feature type="domain" description="Exocyst complex component Sec3 C-terminal" evidence="2">
    <location>
        <begin position="1"/>
        <end position="220"/>
    </location>
</feature>
<dbReference type="Proteomes" id="UP000694865">
    <property type="component" value="Unplaced"/>
</dbReference>
<dbReference type="PANTHER" id="PTHR16092:SF14">
    <property type="entry name" value="EXOCYST COMPLEX COMPONENT 1 ISOFORM X1"/>
    <property type="match status" value="1"/>
</dbReference>
<dbReference type="PANTHER" id="PTHR16092">
    <property type="entry name" value="SEC3/SYNTAXIN-RELATED"/>
    <property type="match status" value="1"/>
</dbReference>
<evidence type="ECO:0000313" key="4">
    <source>
        <dbReference type="RefSeq" id="XP_006822407.1"/>
    </source>
</evidence>